<feature type="compositionally biased region" description="Polar residues" evidence="1">
    <location>
        <begin position="577"/>
        <end position="595"/>
    </location>
</feature>
<sequence>MLEIYTIAGGDWFRGNLNAIAAFMSTGTWSSIEKMCIAFSVLIVASSWVKKHNVMDLVGWVFALTLVSMLVVIRKPVQIIDYSNVSQVYQVDNVPIGLAIPASLTTRVGNALVQSYEMIFSLPDSVTYSKTGMLFGSNLIAKSTDFLSQNPEITTLFSDYVQNCVMGDIFLNHKYSFEELMESADPYSLIFSQPSPLRQVPNNSYKFLEKDYIGTTFISCQVAATELKQRLALDTQTGGKTWNYYVRQLFGGKPNPDLLFSQMIGDSYNFFYSSGQSAGQIIRQNVTMNALRSGIQSYAARSGDTASLVNIANTSSLEKQRLAQATMGHQALRSLPLMQTVVMGIMIGLFPIMVMAAMFNMMTMQVIKGYFYALMWLQSWPLLYAILNSAMAYYAKQNGVPVVLSELSQVQLKNSDIATTAGYISMMIPPLTWAMIKSMGAGFSSAYSHFASSGLSSTSQASSSVVDGNYSFSNMQTDNVSGNSWNTNSSTAFGQMSRQLGNGGMGTQTRDGSMVWDSSGAMSKLPVDINVGRQIASAQQQMARESDVQAESSLQGYNSSVTSAWNSLKQFGTNMGTSASTTTGADNTESSQDSMAKSKMWNAVVSNAKANNISNEQSFQNLMDESTRGSITGEAYGGVKWSSGDQLAGKLGKLATGASIDGGLKVAASGTAGTGSTDTVGQSGRHSVDTRHDTSSQAAKDFKEGADYITSHKTSTSGNTTDNNASSRVDQFSASLSSAKNSYDQYTNSRTRSHEFSEMASRTESMSGQMSENLTQQFANFVQQRSPQNAEAILTNTSSPEVAAQRESLAREFVKAQVEPKVDGAYQDARGTIGQGMPTVSGGGGAGTVEADYNQHSGSIDGMTHNAGIKGNVGQTVGSMVSQNKQAHEESRQGIQQQGDDVKTQQTGLENHHKKEGNNFSEQYNKEISSQRDTLISDTTEKLRENALKRSKDLEDKLP</sequence>
<feature type="compositionally biased region" description="Basic and acidic residues" evidence="1">
    <location>
        <begin position="939"/>
        <end position="959"/>
    </location>
</feature>
<feature type="region of interest" description="Disordered" evidence="1">
    <location>
        <begin position="879"/>
        <end position="959"/>
    </location>
</feature>
<proteinExistence type="predicted"/>
<organism evidence="4 5">
    <name type="scientific">Klebsiella michiganensis</name>
    <dbReference type="NCBI Taxonomy" id="1134687"/>
    <lineage>
        <taxon>Bacteria</taxon>
        <taxon>Pseudomonadati</taxon>
        <taxon>Pseudomonadota</taxon>
        <taxon>Gammaproteobacteria</taxon>
        <taxon>Enterobacterales</taxon>
        <taxon>Enterobacteriaceae</taxon>
        <taxon>Klebsiella/Raoultella group</taxon>
        <taxon>Klebsiella</taxon>
    </lineage>
</organism>
<evidence type="ECO:0000313" key="5">
    <source>
        <dbReference type="Proteomes" id="UP000234661"/>
    </source>
</evidence>
<feature type="compositionally biased region" description="Polar residues" evidence="1">
    <location>
        <begin position="893"/>
        <end position="909"/>
    </location>
</feature>
<accession>A0A2J5A1C3</accession>
<evidence type="ECO:0000313" key="4">
    <source>
        <dbReference type="EMBL" id="PLM69109.1"/>
    </source>
</evidence>
<reference evidence="4 5" key="1">
    <citation type="submission" date="2017-11" db="EMBL/GenBank/DDBJ databases">
        <authorList>
            <person name="Han C.G."/>
        </authorList>
    </citation>
    <scope>NUCLEOTIDE SEQUENCE [LARGE SCALE GENOMIC DNA]</scope>
    <source>
        <strain evidence="4 5">A2</strain>
    </source>
</reference>
<evidence type="ECO:0000256" key="2">
    <source>
        <dbReference type="SAM" id="Phobius"/>
    </source>
</evidence>
<keyword evidence="2" id="KW-1133">Transmembrane helix</keyword>
<evidence type="ECO:0000259" key="3">
    <source>
        <dbReference type="Pfam" id="PF07916"/>
    </source>
</evidence>
<comment type="caution">
    <text evidence="4">The sequence shown here is derived from an EMBL/GenBank/DDBJ whole genome shotgun (WGS) entry which is preliminary data.</text>
</comment>
<dbReference type="Proteomes" id="UP000234661">
    <property type="component" value="Unassembled WGS sequence"/>
</dbReference>
<feature type="region of interest" description="Disordered" evidence="1">
    <location>
        <begin position="737"/>
        <end position="757"/>
    </location>
</feature>
<feature type="region of interest" description="Disordered" evidence="1">
    <location>
        <begin position="577"/>
        <end position="597"/>
    </location>
</feature>
<keyword evidence="2" id="KW-0472">Membrane</keyword>
<feature type="transmembrane region" description="Helical" evidence="2">
    <location>
        <begin position="371"/>
        <end position="395"/>
    </location>
</feature>
<feature type="region of interest" description="Disordered" evidence="1">
    <location>
        <begin position="669"/>
        <end position="704"/>
    </location>
</feature>
<protein>
    <submittedName>
        <fullName evidence="4">Conjugal transfer protein TraG</fullName>
    </submittedName>
</protein>
<feature type="transmembrane region" description="Helical" evidence="2">
    <location>
        <begin position="337"/>
        <end position="359"/>
    </location>
</feature>
<dbReference type="RefSeq" id="WP_064386194.1">
    <property type="nucleotide sequence ID" value="NZ_CABGKF010000030.1"/>
</dbReference>
<dbReference type="NCBIfam" id="NF010295">
    <property type="entry name" value="PRK13735.1"/>
    <property type="match status" value="1"/>
</dbReference>
<dbReference type="EMBL" id="PIET01000007">
    <property type="protein sequence ID" value="PLM69109.1"/>
    <property type="molecule type" value="Genomic_DNA"/>
</dbReference>
<dbReference type="AlphaFoldDB" id="A0A2J5A1C3"/>
<feature type="region of interest" description="Disordered" evidence="1">
    <location>
        <begin position="710"/>
        <end position="729"/>
    </location>
</feature>
<name>A0A2J5A1C3_9ENTR</name>
<feature type="domain" description="TraG N-terminal Proteobacteria" evidence="3">
    <location>
        <begin position="3"/>
        <end position="454"/>
    </location>
</feature>
<gene>
    <name evidence="4" type="ORF">CWM85_01370</name>
</gene>
<feature type="compositionally biased region" description="Polar residues" evidence="1">
    <location>
        <begin position="737"/>
        <end position="750"/>
    </location>
</feature>
<keyword evidence="2" id="KW-0812">Transmembrane</keyword>
<dbReference type="Pfam" id="PF07916">
    <property type="entry name" value="TraG_N"/>
    <property type="match status" value="1"/>
</dbReference>
<feature type="compositionally biased region" description="Polar residues" evidence="1">
    <location>
        <begin position="918"/>
        <end position="938"/>
    </location>
</feature>
<dbReference type="InterPro" id="IPR012931">
    <property type="entry name" value="TraG_N_Proteobacteria"/>
</dbReference>
<feature type="compositionally biased region" description="Basic and acidic residues" evidence="1">
    <location>
        <begin position="686"/>
        <end position="704"/>
    </location>
</feature>
<evidence type="ECO:0000256" key="1">
    <source>
        <dbReference type="SAM" id="MobiDB-lite"/>
    </source>
</evidence>
<feature type="compositionally biased region" description="Polar residues" evidence="1">
    <location>
        <begin position="711"/>
        <end position="729"/>
    </location>
</feature>
<reference evidence="4 5" key="2">
    <citation type="submission" date="2018-01" db="EMBL/GenBank/DDBJ databases">
        <title>Genomic study of Klebsiella pneumoniae.</title>
        <authorList>
            <person name="Yang Y."/>
            <person name="Bicalho R."/>
        </authorList>
    </citation>
    <scope>NUCLEOTIDE SEQUENCE [LARGE SCALE GENOMIC DNA]</scope>
    <source>
        <strain evidence="4 5">A2</strain>
    </source>
</reference>